<feature type="compositionally biased region" description="Low complexity" evidence="1">
    <location>
        <begin position="387"/>
        <end position="420"/>
    </location>
</feature>
<evidence type="ECO:0000259" key="2">
    <source>
        <dbReference type="Pfam" id="PF00656"/>
    </source>
</evidence>
<dbReference type="InterPro" id="IPR029030">
    <property type="entry name" value="Caspase-like_dom_sf"/>
</dbReference>
<dbReference type="GO" id="GO:0004197">
    <property type="term" value="F:cysteine-type endopeptidase activity"/>
    <property type="evidence" value="ECO:0007669"/>
    <property type="project" value="InterPro"/>
</dbReference>
<protein>
    <submittedName>
        <fullName evidence="3">Caspase family protein</fullName>
    </submittedName>
</protein>
<dbReference type="EMBL" id="JADEWZ010000003">
    <property type="protein sequence ID" value="MBE9114791.1"/>
    <property type="molecule type" value="Genomic_DNA"/>
</dbReference>
<feature type="region of interest" description="Disordered" evidence="1">
    <location>
        <begin position="362"/>
        <end position="421"/>
    </location>
</feature>
<reference evidence="3" key="1">
    <citation type="submission" date="2020-10" db="EMBL/GenBank/DDBJ databases">
        <authorList>
            <person name="Castelo-Branco R."/>
            <person name="Eusebio N."/>
            <person name="Adriana R."/>
            <person name="Vieira A."/>
            <person name="Brugerolle De Fraissinette N."/>
            <person name="Rezende De Castro R."/>
            <person name="Schneider M.P."/>
            <person name="Vasconcelos V."/>
            <person name="Leao P.N."/>
        </authorList>
    </citation>
    <scope>NUCLEOTIDE SEQUENCE</scope>
    <source>
        <strain evidence="3">LEGE 07157</strain>
    </source>
</reference>
<dbReference type="Gene3D" id="3.40.50.1460">
    <property type="match status" value="1"/>
</dbReference>
<dbReference type="Proteomes" id="UP000654482">
    <property type="component" value="Unassembled WGS sequence"/>
</dbReference>
<dbReference type="SUPFAM" id="SSF52129">
    <property type="entry name" value="Caspase-like"/>
    <property type="match status" value="1"/>
</dbReference>
<evidence type="ECO:0000313" key="4">
    <source>
        <dbReference type="Proteomes" id="UP000654482"/>
    </source>
</evidence>
<evidence type="ECO:0000256" key="1">
    <source>
        <dbReference type="SAM" id="MobiDB-lite"/>
    </source>
</evidence>
<evidence type="ECO:0000313" key="3">
    <source>
        <dbReference type="EMBL" id="MBE9114791.1"/>
    </source>
</evidence>
<feature type="region of interest" description="Disordered" evidence="1">
    <location>
        <begin position="279"/>
        <end position="324"/>
    </location>
</feature>
<proteinExistence type="predicted"/>
<feature type="compositionally biased region" description="Basic and acidic residues" evidence="1">
    <location>
        <begin position="311"/>
        <end position="324"/>
    </location>
</feature>
<dbReference type="RefSeq" id="WP_194027883.1">
    <property type="nucleotide sequence ID" value="NZ_JADEWZ010000003.1"/>
</dbReference>
<comment type="caution">
    <text evidence="3">The sequence shown here is derived from an EMBL/GenBank/DDBJ whole genome shotgun (WGS) entry which is preliminary data.</text>
</comment>
<accession>A0A8J7ARK1</accession>
<keyword evidence="4" id="KW-1185">Reference proteome</keyword>
<dbReference type="InterPro" id="IPR011600">
    <property type="entry name" value="Pept_C14_caspase"/>
</dbReference>
<dbReference type="Pfam" id="PF00656">
    <property type="entry name" value="Peptidase_C14"/>
    <property type="match status" value="1"/>
</dbReference>
<dbReference type="AlphaFoldDB" id="A0A8J7ARK1"/>
<sequence>MANYSSLAIGINRYQFIQPLSYAQADAQAIWQFMVGEARIPPAQNLLLTDASAWIEDRATTPTKENILNWLKAGASEQPLPWMWFFFSGYGVCWEGADYLMPIDGNPKDIPGTGISVRSLFHSLQQQRAERLLVLLDINRSPGILAGDSVGVETTELAKEMGIPVILSSQLQQTSHESSELGHGMFAATLLEALRYYNQDLTLDKLDGYLRDRLPELCEHHWRPPQVPLTLVPSPELKRQLILPGDRALLDWELVGTNGAAILATENVKVQSNGKASSAKIATSAPITRQPPPLVPPNSTNSSPPPGDTRMPAKAEEPNSPRPIDYKKWILVGGGLALLFSFLGIVGQPLLKTLQPASVENPGEIETVNPTGETETPAPVAQSPETAIPSPIASPQPSAQQEATTPSPAASPVATNAAPAGMAASTHIQSVQASKFGRAIADARKVPPDSPNYKEAQRCINTWSLSILDIARGRAKQGNFSGAIAAASLIGTDEQEIYTLAQQKIKTWNQLEQKQQKNGAIIAAARKLIQPTQASSYGKAIQKLREVPLGEPGHPEAKKLIENWGKQVYLIANSRAARQEFQSAIAAAQFVPSDTSSHPKAKAAIARWQKGER</sequence>
<organism evidence="3 4">
    <name type="scientific">Lusitaniella coriacea LEGE 07157</name>
    <dbReference type="NCBI Taxonomy" id="945747"/>
    <lineage>
        <taxon>Bacteria</taxon>
        <taxon>Bacillati</taxon>
        <taxon>Cyanobacteriota</taxon>
        <taxon>Cyanophyceae</taxon>
        <taxon>Spirulinales</taxon>
        <taxon>Lusitaniellaceae</taxon>
        <taxon>Lusitaniella</taxon>
    </lineage>
</organism>
<feature type="domain" description="Peptidase C14 caspase" evidence="2">
    <location>
        <begin position="7"/>
        <end position="206"/>
    </location>
</feature>
<dbReference type="GO" id="GO:0006508">
    <property type="term" value="P:proteolysis"/>
    <property type="evidence" value="ECO:0007669"/>
    <property type="project" value="InterPro"/>
</dbReference>
<gene>
    <name evidence="3" type="ORF">IQ249_02670</name>
</gene>
<name>A0A8J7ARK1_9CYAN</name>